<dbReference type="EMBL" id="LSSN01004148">
    <property type="protein sequence ID" value="OMJ12076.1"/>
    <property type="molecule type" value="Genomic_DNA"/>
</dbReference>
<feature type="region of interest" description="Disordered" evidence="1">
    <location>
        <begin position="64"/>
        <end position="88"/>
    </location>
</feature>
<dbReference type="SMART" id="SM00443">
    <property type="entry name" value="G_patch"/>
    <property type="match status" value="1"/>
</dbReference>
<dbReference type="PANTHER" id="PTHR23149:SF9">
    <property type="entry name" value="G PATCH DOMAIN-CONTAINING PROTEIN 4"/>
    <property type="match status" value="1"/>
</dbReference>
<feature type="compositionally biased region" description="Basic residues" evidence="1">
    <location>
        <begin position="253"/>
        <end position="269"/>
    </location>
</feature>
<dbReference type="OrthoDB" id="29523at2759"/>
<protein>
    <submittedName>
        <fullName evidence="3">G patch domain-containing protein 4</fullName>
    </submittedName>
</protein>
<evidence type="ECO:0000256" key="1">
    <source>
        <dbReference type="SAM" id="MobiDB-lite"/>
    </source>
</evidence>
<gene>
    <name evidence="3" type="ORF">AYI70_g9325</name>
</gene>
<feature type="compositionally biased region" description="Basic and acidic residues" evidence="1">
    <location>
        <begin position="270"/>
        <end position="283"/>
    </location>
</feature>
<evidence type="ECO:0000313" key="3">
    <source>
        <dbReference type="EMBL" id="OMJ12076.1"/>
    </source>
</evidence>
<proteinExistence type="predicted"/>
<sequence length="294" mass="33101">MSFGQLQLEKFGWTKGEGVGKNKSGIKRAITVTKKYDLLGVGTDRENITNNWWDKLYNNASKKIKSTSDQSSEKAEKTKQEDDGINLSKDTIDMEKSALAEPMVFNINNPDLLYHGIFVKSGGSDYSSMERYPETKEEDGEGIKFVKSVEVITETNKTLDSIENLTDEQLFAACEGRTARKGARAEQPGKLSRVSKNSGIPNPDIVKMIEMAQQGHSASMAAQINKEKEGRKYKKSSKTEEKSDLELVDKNSKDKKRKKSDKKDKKTKKDKSLKLKENDEKDNKKKKRKTKSSA</sequence>
<keyword evidence="4" id="KW-1185">Reference proteome</keyword>
<dbReference type="GO" id="GO:0005730">
    <property type="term" value="C:nucleolus"/>
    <property type="evidence" value="ECO:0007669"/>
    <property type="project" value="TreeGrafter"/>
</dbReference>
<dbReference type="PANTHER" id="PTHR23149">
    <property type="entry name" value="G PATCH DOMAIN CONTAINING PROTEIN"/>
    <property type="match status" value="1"/>
</dbReference>
<reference evidence="3 4" key="1">
    <citation type="submission" date="2017-01" db="EMBL/GenBank/DDBJ databases">
        <authorList>
            <person name="Mah S.A."/>
            <person name="Swanson W.J."/>
            <person name="Moy G.W."/>
            <person name="Vacquier V.D."/>
        </authorList>
    </citation>
    <scope>NUCLEOTIDE SEQUENCE [LARGE SCALE GENOMIC DNA]</scope>
    <source>
        <strain evidence="3 4">GSMNP</strain>
    </source>
</reference>
<dbReference type="STRING" id="133412.A0A1R1XBT8"/>
<evidence type="ECO:0000313" key="4">
    <source>
        <dbReference type="Proteomes" id="UP000187283"/>
    </source>
</evidence>
<name>A0A1R1XBT8_9FUNG</name>
<dbReference type="InterPro" id="IPR050656">
    <property type="entry name" value="PINX1"/>
</dbReference>
<dbReference type="InterPro" id="IPR000467">
    <property type="entry name" value="G_patch_dom"/>
</dbReference>
<accession>A0A1R1XBT8</accession>
<feature type="compositionally biased region" description="Basic and acidic residues" evidence="1">
    <location>
        <begin position="71"/>
        <end position="82"/>
    </location>
</feature>
<dbReference type="GO" id="GO:0003676">
    <property type="term" value="F:nucleic acid binding"/>
    <property type="evidence" value="ECO:0007669"/>
    <property type="project" value="InterPro"/>
</dbReference>
<feature type="domain" description="G-patch" evidence="2">
    <location>
        <begin position="1"/>
        <end position="46"/>
    </location>
</feature>
<dbReference type="PROSITE" id="PS50174">
    <property type="entry name" value="G_PATCH"/>
    <property type="match status" value="1"/>
</dbReference>
<feature type="compositionally biased region" description="Basic and acidic residues" evidence="1">
    <location>
        <begin position="237"/>
        <end position="252"/>
    </location>
</feature>
<organism evidence="3 4">
    <name type="scientific">Smittium culicis</name>
    <dbReference type="NCBI Taxonomy" id="133412"/>
    <lineage>
        <taxon>Eukaryota</taxon>
        <taxon>Fungi</taxon>
        <taxon>Fungi incertae sedis</taxon>
        <taxon>Zoopagomycota</taxon>
        <taxon>Kickxellomycotina</taxon>
        <taxon>Harpellomycetes</taxon>
        <taxon>Harpellales</taxon>
        <taxon>Legeriomycetaceae</taxon>
        <taxon>Smittium</taxon>
    </lineage>
</organism>
<feature type="compositionally biased region" description="Basic residues" evidence="1">
    <location>
        <begin position="284"/>
        <end position="294"/>
    </location>
</feature>
<dbReference type="AlphaFoldDB" id="A0A1R1XBT8"/>
<feature type="region of interest" description="Disordered" evidence="1">
    <location>
        <begin position="214"/>
        <end position="294"/>
    </location>
</feature>
<dbReference type="Proteomes" id="UP000187283">
    <property type="component" value="Unassembled WGS sequence"/>
</dbReference>
<evidence type="ECO:0000259" key="2">
    <source>
        <dbReference type="PROSITE" id="PS50174"/>
    </source>
</evidence>
<comment type="caution">
    <text evidence="3">The sequence shown here is derived from an EMBL/GenBank/DDBJ whole genome shotgun (WGS) entry which is preliminary data.</text>
</comment>
<dbReference type="Pfam" id="PF01585">
    <property type="entry name" value="G-patch"/>
    <property type="match status" value="1"/>
</dbReference>
<feature type="region of interest" description="Disordered" evidence="1">
    <location>
        <begin position="178"/>
        <end position="202"/>
    </location>
</feature>